<proteinExistence type="predicted"/>
<evidence type="ECO:0000256" key="3">
    <source>
        <dbReference type="ARBA" id="ARBA00023163"/>
    </source>
</evidence>
<sequence>MKKANFYEQPDGTFHERSLVGTLENVSYSLNSNLRVWYNTQADGYAPHQHSALEIIVPMESSYTIIISDKTFTIVPGDILIIPRLSIHEILEPEGGSRFIYMFNTEPLSGFQDSSSLEPVLMEPRIVSRQSHPGIYEHLYSCLMQINDIYFSNNIFWEYSVYSLLINILTTLGRDYYQTVSSGSDASAEKYYEYYQKFTSLLSYIDTHISEDLTLEKMADYMGFSKYHFSRLFKEHTGSTFYDYLSRKRIQAAQTLLTTSASITDIAFQTGFNSSTSFGRCFKKYTKHSPSEYRVQFIDEAPPILVQL</sequence>
<keyword evidence="6" id="KW-1185">Reference proteome</keyword>
<evidence type="ECO:0000256" key="2">
    <source>
        <dbReference type="ARBA" id="ARBA00023125"/>
    </source>
</evidence>
<dbReference type="RefSeq" id="WP_006778177.1">
    <property type="nucleotide sequence ID" value="NZ_CP040506.1"/>
</dbReference>
<dbReference type="PATRIC" id="fig|742737.3.peg.190"/>
<dbReference type="Pfam" id="PF12833">
    <property type="entry name" value="HTH_18"/>
    <property type="match status" value="1"/>
</dbReference>
<dbReference type="InterPro" id="IPR009057">
    <property type="entry name" value="Homeodomain-like_sf"/>
</dbReference>
<dbReference type="PANTHER" id="PTHR43280:SF28">
    <property type="entry name" value="HTH-TYPE TRANSCRIPTIONAL ACTIVATOR RHAS"/>
    <property type="match status" value="1"/>
</dbReference>
<dbReference type="PANTHER" id="PTHR43280">
    <property type="entry name" value="ARAC-FAMILY TRANSCRIPTIONAL REGULATOR"/>
    <property type="match status" value="1"/>
</dbReference>
<protein>
    <recommendedName>
        <fullName evidence="4">HTH araC/xylS-type domain-containing protein</fullName>
    </recommendedName>
</protein>
<dbReference type="PROSITE" id="PS01124">
    <property type="entry name" value="HTH_ARAC_FAMILY_2"/>
    <property type="match status" value="1"/>
</dbReference>
<dbReference type="AlphaFoldDB" id="G5I9K6"/>
<dbReference type="Gene3D" id="1.10.10.60">
    <property type="entry name" value="Homeodomain-like"/>
    <property type="match status" value="2"/>
</dbReference>
<comment type="caution">
    <text evidence="5">The sequence shown here is derived from an EMBL/GenBank/DDBJ whole genome shotgun (WGS) entry which is preliminary data.</text>
</comment>
<dbReference type="InterPro" id="IPR014710">
    <property type="entry name" value="RmlC-like_jellyroll"/>
</dbReference>
<organism evidence="5 6">
    <name type="scientific">Hungatella hathewayi WAL-18680</name>
    <dbReference type="NCBI Taxonomy" id="742737"/>
    <lineage>
        <taxon>Bacteria</taxon>
        <taxon>Bacillati</taxon>
        <taxon>Bacillota</taxon>
        <taxon>Clostridia</taxon>
        <taxon>Lachnospirales</taxon>
        <taxon>Lachnospiraceae</taxon>
        <taxon>Hungatella</taxon>
    </lineage>
</organism>
<dbReference type="SUPFAM" id="SSF46689">
    <property type="entry name" value="Homeodomain-like"/>
    <property type="match status" value="2"/>
</dbReference>
<dbReference type="HOGENOM" id="CLU_000445_88_3_9"/>
<keyword evidence="2" id="KW-0238">DNA-binding</keyword>
<dbReference type="InterPro" id="IPR018060">
    <property type="entry name" value="HTH_AraC"/>
</dbReference>
<reference evidence="5 6" key="1">
    <citation type="submission" date="2011-08" db="EMBL/GenBank/DDBJ databases">
        <title>The Genome Sequence of Clostridium hathewayi WAL-18680.</title>
        <authorList>
            <consortium name="The Broad Institute Genome Sequencing Platform"/>
            <person name="Earl A."/>
            <person name="Ward D."/>
            <person name="Feldgarden M."/>
            <person name="Gevers D."/>
            <person name="Finegold S.M."/>
            <person name="Summanen P.H."/>
            <person name="Molitoris D.R."/>
            <person name="Song M."/>
            <person name="Daigneault M."/>
            <person name="Allen-Vercoe E."/>
            <person name="Young S.K."/>
            <person name="Zeng Q."/>
            <person name="Gargeya S."/>
            <person name="Fitzgerald M."/>
            <person name="Haas B."/>
            <person name="Abouelleil A."/>
            <person name="Alvarado L."/>
            <person name="Arachchi H.M."/>
            <person name="Berlin A."/>
            <person name="Brown A."/>
            <person name="Chapman S.B."/>
            <person name="Chen Z."/>
            <person name="Dunbar C."/>
            <person name="Freedman E."/>
            <person name="Gearin G."/>
            <person name="Gellesch M."/>
            <person name="Goldberg J."/>
            <person name="Griggs A."/>
            <person name="Gujja S."/>
            <person name="Heiman D."/>
            <person name="Howarth C."/>
            <person name="Larson L."/>
            <person name="Lui A."/>
            <person name="MacDonald P.J.P."/>
            <person name="Montmayeur A."/>
            <person name="Murphy C."/>
            <person name="Neiman D."/>
            <person name="Pearson M."/>
            <person name="Priest M."/>
            <person name="Roberts A."/>
            <person name="Saif S."/>
            <person name="Shea T."/>
            <person name="Shenoy N."/>
            <person name="Sisk P."/>
            <person name="Stolte C."/>
            <person name="Sykes S."/>
            <person name="Wortman J."/>
            <person name="Nusbaum C."/>
            <person name="Birren B."/>
        </authorList>
    </citation>
    <scope>NUCLEOTIDE SEQUENCE [LARGE SCALE GENOMIC DNA]</scope>
    <source>
        <strain evidence="5 6">WAL-18680</strain>
    </source>
</reference>
<dbReference type="GO" id="GO:0003700">
    <property type="term" value="F:DNA-binding transcription factor activity"/>
    <property type="evidence" value="ECO:0007669"/>
    <property type="project" value="InterPro"/>
</dbReference>
<dbReference type="OrthoDB" id="253601at2"/>
<dbReference type="InterPro" id="IPR018062">
    <property type="entry name" value="HTH_AraC-typ_CS"/>
</dbReference>
<dbReference type="PROSITE" id="PS00041">
    <property type="entry name" value="HTH_ARAC_FAMILY_1"/>
    <property type="match status" value="1"/>
</dbReference>
<dbReference type="Gene3D" id="2.60.120.10">
    <property type="entry name" value="Jelly Rolls"/>
    <property type="match status" value="1"/>
</dbReference>
<evidence type="ECO:0000259" key="4">
    <source>
        <dbReference type="PROSITE" id="PS01124"/>
    </source>
</evidence>
<keyword evidence="3" id="KW-0804">Transcription</keyword>
<evidence type="ECO:0000313" key="6">
    <source>
        <dbReference type="Proteomes" id="UP000005384"/>
    </source>
</evidence>
<name>G5I9K6_9FIRM</name>
<dbReference type="Proteomes" id="UP000005384">
    <property type="component" value="Unassembled WGS sequence"/>
</dbReference>
<dbReference type="GO" id="GO:0043565">
    <property type="term" value="F:sequence-specific DNA binding"/>
    <property type="evidence" value="ECO:0007669"/>
    <property type="project" value="InterPro"/>
</dbReference>
<accession>G5I9K6</accession>
<dbReference type="EMBL" id="ADLN01000001">
    <property type="protein sequence ID" value="EHI61745.1"/>
    <property type="molecule type" value="Genomic_DNA"/>
</dbReference>
<dbReference type="SUPFAM" id="SSF51215">
    <property type="entry name" value="Regulatory protein AraC"/>
    <property type="match status" value="1"/>
</dbReference>
<dbReference type="InterPro" id="IPR020449">
    <property type="entry name" value="Tscrpt_reg_AraC-type_HTH"/>
</dbReference>
<gene>
    <name evidence="5" type="ORF">HMPREF9473_00196</name>
</gene>
<dbReference type="InterPro" id="IPR037923">
    <property type="entry name" value="HTH-like"/>
</dbReference>
<evidence type="ECO:0000313" key="5">
    <source>
        <dbReference type="EMBL" id="EHI61745.1"/>
    </source>
</evidence>
<dbReference type="PRINTS" id="PR00032">
    <property type="entry name" value="HTHARAC"/>
</dbReference>
<feature type="domain" description="HTH araC/xylS-type" evidence="4">
    <location>
        <begin position="199"/>
        <end position="296"/>
    </location>
</feature>
<evidence type="ECO:0000256" key="1">
    <source>
        <dbReference type="ARBA" id="ARBA00023015"/>
    </source>
</evidence>
<dbReference type="SMART" id="SM00342">
    <property type="entry name" value="HTH_ARAC"/>
    <property type="match status" value="1"/>
</dbReference>
<keyword evidence="1" id="KW-0805">Transcription regulation</keyword>